<dbReference type="EMBL" id="LAEV01000658">
    <property type="protein sequence ID" value="KKA29856.1"/>
    <property type="molecule type" value="Genomic_DNA"/>
</dbReference>
<evidence type="ECO:0000313" key="2">
    <source>
        <dbReference type="EMBL" id="KKA29856.1"/>
    </source>
</evidence>
<dbReference type="PANTHER" id="PTHR12277:SF81">
    <property type="entry name" value="PROTEIN ABHD13"/>
    <property type="match status" value="1"/>
</dbReference>
<dbReference type="Proteomes" id="UP000033483">
    <property type="component" value="Unassembled WGS sequence"/>
</dbReference>
<dbReference type="PANTHER" id="PTHR12277">
    <property type="entry name" value="ALPHA/BETA HYDROLASE DOMAIN-CONTAINING PROTEIN"/>
    <property type="match status" value="1"/>
</dbReference>
<sequence>MLTVALSVVVITLLPLAVYAVFLGIGSIPFFQRHFIYAHKINSLLFDDLNTPEAWGFVHNQATPFNITTADGETLYAWHVLPLSVYSQNESVIAGETRESRRDITQTNAFRLLKQDPNRKVNAGHLANGGRTESYHALTYSSDYHVIAFDYRGFGLSTGSPSETGLVIDACSVINWVITVAEVPPENIVLFGHSLGTAVVSAALEKYSTAGTLFAGTLLVAPFSQLPEMLTGYRILGIFPVLGPLYYIPGAQRLIQSLIWESWRSVKRLSNVVRVGPSGLRLTLIHAMDDRDIPAIESGRILFHLATALESGVSDPTALMEKINENTVGTVEDGLVTTWVGEPNLVIRRILCPYGGHNNVIKSASVVLEIHRFFNDDGSGRLSPV</sequence>
<dbReference type="Gene3D" id="3.40.50.1820">
    <property type="entry name" value="alpha/beta hydrolase"/>
    <property type="match status" value="1"/>
</dbReference>
<comment type="caution">
    <text evidence="2">The sequence shown here is derived from an EMBL/GenBank/DDBJ whole genome shotgun (WGS) entry which is preliminary data.</text>
</comment>
<dbReference type="OrthoDB" id="446723at2759"/>
<dbReference type="InterPro" id="IPR029058">
    <property type="entry name" value="AB_hydrolase_fold"/>
</dbReference>
<dbReference type="AlphaFoldDB" id="A0A0F4ZIB2"/>
<accession>A0A0F4ZIB2</accession>
<feature type="domain" description="AB hydrolase-1" evidence="1">
    <location>
        <begin position="142"/>
        <end position="211"/>
    </location>
</feature>
<reference evidence="2 3" key="1">
    <citation type="submission" date="2015-03" db="EMBL/GenBank/DDBJ databases">
        <authorList>
            <person name="Radwan O."/>
            <person name="Al-Naeli F.A."/>
            <person name="Rendon G.A."/>
            <person name="Fields C."/>
        </authorList>
    </citation>
    <scope>NUCLEOTIDE SEQUENCE [LARGE SCALE GENOMIC DNA]</scope>
    <source>
        <strain evidence="2">CR-DP1</strain>
    </source>
</reference>
<evidence type="ECO:0000313" key="3">
    <source>
        <dbReference type="Proteomes" id="UP000033483"/>
    </source>
</evidence>
<evidence type="ECO:0000259" key="1">
    <source>
        <dbReference type="Pfam" id="PF00561"/>
    </source>
</evidence>
<keyword evidence="3" id="KW-1185">Reference proteome</keyword>
<dbReference type="InterPro" id="IPR000073">
    <property type="entry name" value="AB_hydrolase_1"/>
</dbReference>
<organism evidence="2 3">
    <name type="scientific">Thielaviopsis punctulata</name>
    <dbReference type="NCBI Taxonomy" id="72032"/>
    <lineage>
        <taxon>Eukaryota</taxon>
        <taxon>Fungi</taxon>
        <taxon>Dikarya</taxon>
        <taxon>Ascomycota</taxon>
        <taxon>Pezizomycotina</taxon>
        <taxon>Sordariomycetes</taxon>
        <taxon>Hypocreomycetidae</taxon>
        <taxon>Microascales</taxon>
        <taxon>Ceratocystidaceae</taxon>
        <taxon>Thielaviopsis</taxon>
    </lineage>
</organism>
<gene>
    <name evidence="2" type="ORF">TD95_000431</name>
</gene>
<dbReference type="SUPFAM" id="SSF53474">
    <property type="entry name" value="alpha/beta-Hydrolases"/>
    <property type="match status" value="1"/>
</dbReference>
<name>A0A0F4ZIB2_9PEZI</name>
<dbReference type="Pfam" id="PF00561">
    <property type="entry name" value="Abhydrolase_1"/>
    <property type="match status" value="1"/>
</dbReference>
<protein>
    <recommendedName>
        <fullName evidence="1">AB hydrolase-1 domain-containing protein</fullName>
    </recommendedName>
</protein>
<proteinExistence type="predicted"/>